<feature type="compositionally biased region" description="Basic and acidic residues" evidence="8">
    <location>
        <begin position="739"/>
        <end position="753"/>
    </location>
</feature>
<dbReference type="NCBIfam" id="TIGR00605">
    <property type="entry name" value="rad4"/>
    <property type="match status" value="1"/>
</dbReference>
<comment type="subcellular location">
    <subcellularLocation>
        <location evidence="1">Nucleus</location>
    </subcellularLocation>
</comment>
<name>A0A194Q991_PAPXU</name>
<dbReference type="Gene3D" id="2.20.20.110">
    <property type="entry name" value="Rad4, beta-hairpin domain BHD1"/>
    <property type="match status" value="1"/>
</dbReference>
<dbReference type="Pfam" id="PF10405">
    <property type="entry name" value="BHD_3"/>
    <property type="match status" value="1"/>
</dbReference>
<dbReference type="InterPro" id="IPR036985">
    <property type="entry name" value="Transglutaminase-like_sf"/>
</dbReference>
<dbReference type="InterPro" id="IPR018327">
    <property type="entry name" value="BHD_2"/>
</dbReference>
<feature type="compositionally biased region" description="Basic and acidic residues" evidence="8">
    <location>
        <begin position="777"/>
        <end position="791"/>
    </location>
</feature>
<dbReference type="InterPro" id="IPR018325">
    <property type="entry name" value="Rad4/PNGase_transGLS-fold"/>
</dbReference>
<feature type="compositionally biased region" description="Basic and acidic residues" evidence="8">
    <location>
        <begin position="885"/>
        <end position="905"/>
    </location>
</feature>
<dbReference type="SUPFAM" id="SSF54001">
    <property type="entry name" value="Cysteine proteinases"/>
    <property type="match status" value="1"/>
</dbReference>
<gene>
    <name evidence="12" type="ORF">RR46_05193</name>
</gene>
<dbReference type="Gene3D" id="3.90.260.10">
    <property type="entry name" value="Transglutaminase-like"/>
    <property type="match status" value="2"/>
</dbReference>
<dbReference type="InterPro" id="IPR004583">
    <property type="entry name" value="DNA_repair_Rad4"/>
</dbReference>
<feature type="compositionally biased region" description="Polar residues" evidence="8">
    <location>
        <begin position="653"/>
        <end position="663"/>
    </location>
</feature>
<keyword evidence="3" id="KW-0597">Phosphoprotein</keyword>
<feature type="region of interest" description="Disordered" evidence="8">
    <location>
        <begin position="573"/>
        <end position="595"/>
    </location>
</feature>
<feature type="compositionally biased region" description="Basic residues" evidence="8">
    <location>
        <begin position="61"/>
        <end position="72"/>
    </location>
</feature>
<feature type="region of interest" description="Disordered" evidence="8">
    <location>
        <begin position="451"/>
        <end position="484"/>
    </location>
</feature>
<keyword evidence="13" id="KW-1185">Reference proteome</keyword>
<reference evidence="12 13" key="1">
    <citation type="journal article" date="2015" name="Nat. Commun.">
        <title>Outbred genome sequencing and CRISPR/Cas9 gene editing in butterflies.</title>
        <authorList>
            <person name="Li X."/>
            <person name="Fan D."/>
            <person name="Zhang W."/>
            <person name="Liu G."/>
            <person name="Zhang L."/>
            <person name="Zhao L."/>
            <person name="Fang X."/>
            <person name="Chen L."/>
            <person name="Dong Y."/>
            <person name="Chen Y."/>
            <person name="Ding Y."/>
            <person name="Zhao R."/>
            <person name="Feng M."/>
            <person name="Zhu Y."/>
            <person name="Feng Y."/>
            <person name="Jiang X."/>
            <person name="Zhu D."/>
            <person name="Xiang H."/>
            <person name="Feng X."/>
            <person name="Li S."/>
            <person name="Wang J."/>
            <person name="Zhang G."/>
            <person name="Kronforst M.R."/>
            <person name="Wang W."/>
        </authorList>
    </citation>
    <scope>NUCLEOTIDE SEQUENCE [LARGE SCALE GENOMIC DNA]</scope>
    <source>
        <strain evidence="12">Ya'a_city_454_Px</strain>
        <tissue evidence="12">Whole body</tissue>
    </source>
</reference>
<sequence length="1368" mass="155981">MPTTRKKVIKTVYKDDDESDNMGGDFSDSGSDAKISSAPSSDDSINEEENCPSSDDEVHKKPQKKTTNRKKNPQFAKAFINKINKQISAEDEDEPLPVSTFTIKDLTEADKLLPSVLNLSESDSSDDECTKPIFKKKFHTETLPNTDPENDNNDAGTEYKDVWSVNEKDESEEIAKKTFLELEQHKAKIEEAKMSVLKYSHNKNENESDVKDLLALGEEIVPEVGTITKKKKKKVQDQSDSEVEDWEEVKEAKSIPQQGLQLIVDIPDSVARRAKKVDVEMMMKRKMNRVKKECQVYMHKVHVLCWLGYGNYISTVLNDQEVMSTALSLLQKLKSKECSPGQKLPKIASCSKINLNFYPGQRVDMKYVEQITSWYQNILTLRKDKHEGKFRPKAPKLKEILIQQIRNRIITSKKYLVYVFVSMLRAIGLHCRVMLNFVTVPIKPPAFELHSMSTKSTDKNKSDKKDVSKDKNITKSKSTKTCSKKKISQLDGNYDYSTDSDSDISNIMQIDGNDDKMPRITRSTRSNTKVNQNKQVATNSDIISNKIMQVDGNNDEIHPKTQSRKAISKENANIHKESEGASPPKKAKQTDDNDTVQVAAKSKLSLNRQRGKNVKSGNNLEVPEIEENKEVTASKFFVGDENLNRRSTRKRSATTNARTSNDTVVKEVTKKATQAKVRAKSTPVRNVNSKSNEDLSESASKKPKRSSKKQENNKDVLKPKDMIDKNSDEDDSIQNTKTQKSDSDDDFKIEKDIATISRNVKKPNSAKLKGKLSNQDITKDDQNKQDEKEESNSVVTAKTRSARATRNTKIVPKIEVSTEENKEVTASDFFIGENTCTNVNKTKLPRKRSTTTNLKVNDTVKTETTEKNTKTRANNSPRSANTSKYFKDDSTSKKAKNVRDENYIEDEQRVSHKDLLKQKTKAKNDVTSDLVDIIKTRVKEAKAETKKNKVKGTTKDSDEDSDQLPEEDIKPCVSDDDFKPVKLGPKPGTSRRIDRRVLSEDDEVLPDRIDVWCEVFVEELEEWVPVDVIRNKVHCAKEIHSKATHPVAYIVGWDNNNYLKDLTRRYVPHWNTITRKQRAEVSWWNTAVAPWLGPKNARDKEEDERLDRMQLEAPLPTSIAEYKNHPLYALKRHLLKFEALYPEDAATLGFVRGEPVYARECVHICKSRDIWLKDAKVVRLGEKPYKVVKARPKWDKLSNKLITDKPLELFGPWQVTDYEPPVAENGIVPRNAYGNVELFKECMIPKGTVHIKLPGLNRVAKKLNIDCAPALTGFDFNGGYSHPVYDGFVVCTEYEEILTEAWVKDQEELERKEREKIDARVYGNWRRLIKGLFIRERLKHKYGFDGPIPGTSQDKKKQKGPRLVVKKR</sequence>
<feature type="domain" description="Rad4 beta-hairpin" evidence="9">
    <location>
        <begin position="1111"/>
        <end position="1163"/>
    </location>
</feature>
<dbReference type="SMART" id="SM01030">
    <property type="entry name" value="BHD_1"/>
    <property type="match status" value="1"/>
</dbReference>
<feature type="compositionally biased region" description="Basic and acidic residues" evidence="8">
    <location>
        <begin position="708"/>
        <end position="726"/>
    </location>
</feature>
<evidence type="ECO:0000256" key="1">
    <source>
        <dbReference type="ARBA" id="ARBA00004123"/>
    </source>
</evidence>
<comment type="similarity">
    <text evidence="2">Belongs to the XPC family.</text>
</comment>
<dbReference type="InterPro" id="IPR018326">
    <property type="entry name" value="Rad4_beta-hairpin_dom1"/>
</dbReference>
<evidence type="ECO:0000256" key="4">
    <source>
        <dbReference type="ARBA" id="ARBA00022763"/>
    </source>
</evidence>
<dbReference type="InterPro" id="IPR018026">
    <property type="entry name" value="DNA_repair_Rad4-like"/>
</dbReference>
<evidence type="ECO:0000259" key="9">
    <source>
        <dbReference type="SMART" id="SM01030"/>
    </source>
</evidence>
<feature type="region of interest" description="Disordered" evidence="8">
    <location>
        <begin position="1345"/>
        <end position="1368"/>
    </location>
</feature>
<accession>A0A194Q991</accession>
<feature type="region of interest" description="Disordered" evidence="8">
    <location>
        <begin position="509"/>
        <end position="533"/>
    </location>
</feature>
<dbReference type="GO" id="GO:0006298">
    <property type="term" value="P:mismatch repair"/>
    <property type="evidence" value="ECO:0007669"/>
    <property type="project" value="TreeGrafter"/>
</dbReference>
<dbReference type="InterPro" id="IPR042488">
    <property type="entry name" value="Rad4_BHD3_sf"/>
</dbReference>
<dbReference type="STRING" id="66420.A0A194Q991"/>
<dbReference type="FunFam" id="2.20.20.110:FF:000001">
    <property type="entry name" value="DNA repair protein complementing XP-C cells"/>
    <property type="match status" value="1"/>
</dbReference>
<dbReference type="EMBL" id="KQ459299">
    <property type="protein sequence ID" value="KPJ01984.1"/>
    <property type="molecule type" value="Genomic_DNA"/>
</dbReference>
<dbReference type="PANTHER" id="PTHR12135:SF0">
    <property type="entry name" value="DNA REPAIR PROTEIN COMPLEMENTING XP-C CELLS"/>
    <property type="match status" value="1"/>
</dbReference>
<feature type="compositionally biased region" description="Basic residues" evidence="8">
    <location>
        <begin position="1356"/>
        <end position="1368"/>
    </location>
</feature>
<dbReference type="GO" id="GO:0071942">
    <property type="term" value="C:XPC complex"/>
    <property type="evidence" value="ECO:0007669"/>
    <property type="project" value="TreeGrafter"/>
</dbReference>
<dbReference type="InterPro" id="IPR018328">
    <property type="entry name" value="Rad4_beta-hairpin_dom3"/>
</dbReference>
<dbReference type="SMART" id="SM01031">
    <property type="entry name" value="BHD_2"/>
    <property type="match status" value="1"/>
</dbReference>
<dbReference type="Pfam" id="PF10403">
    <property type="entry name" value="BHD_1"/>
    <property type="match status" value="1"/>
</dbReference>
<protein>
    <submittedName>
        <fullName evidence="12">DNA repair protein complementing XP-C cells-like</fullName>
    </submittedName>
</protein>
<evidence type="ECO:0000256" key="6">
    <source>
        <dbReference type="ARBA" id="ARBA00023204"/>
    </source>
</evidence>
<feature type="compositionally biased region" description="Polar residues" evidence="8">
    <location>
        <begin position="521"/>
        <end position="533"/>
    </location>
</feature>
<evidence type="ECO:0000256" key="8">
    <source>
        <dbReference type="SAM" id="MobiDB-lite"/>
    </source>
</evidence>
<dbReference type="Pfam" id="PF03835">
    <property type="entry name" value="Rad4"/>
    <property type="match status" value="1"/>
</dbReference>
<proteinExistence type="inferred from homology"/>
<dbReference type="PANTHER" id="PTHR12135">
    <property type="entry name" value="DNA REPAIR PROTEIN XP-C / RAD4"/>
    <property type="match status" value="1"/>
</dbReference>
<keyword evidence="6" id="KW-0234">DNA repair</keyword>
<dbReference type="InterPro" id="IPR038765">
    <property type="entry name" value="Papain-like_cys_pep_sf"/>
</dbReference>
<evidence type="ECO:0000256" key="2">
    <source>
        <dbReference type="ARBA" id="ARBA00009525"/>
    </source>
</evidence>
<feature type="compositionally biased region" description="Polar residues" evidence="8">
    <location>
        <begin position="872"/>
        <end position="884"/>
    </location>
</feature>
<evidence type="ECO:0000313" key="13">
    <source>
        <dbReference type="Proteomes" id="UP000053268"/>
    </source>
</evidence>
<feature type="region of interest" description="Disordered" evidence="8">
    <location>
        <begin position="1"/>
        <end position="77"/>
    </location>
</feature>
<dbReference type="GO" id="GO:0000111">
    <property type="term" value="C:nucleotide-excision repair factor 2 complex"/>
    <property type="evidence" value="ECO:0007669"/>
    <property type="project" value="TreeGrafter"/>
</dbReference>
<keyword evidence="5" id="KW-0238">DNA-binding</keyword>
<feature type="domain" description="Rad4 beta-hairpin" evidence="10">
    <location>
        <begin position="1165"/>
        <end position="1221"/>
    </location>
</feature>
<keyword evidence="7" id="KW-0539">Nucleus</keyword>
<dbReference type="GO" id="GO:0005737">
    <property type="term" value="C:cytoplasm"/>
    <property type="evidence" value="ECO:0007669"/>
    <property type="project" value="TreeGrafter"/>
</dbReference>
<feature type="region of interest" description="Disordered" evidence="8">
    <location>
        <begin position="941"/>
        <end position="991"/>
    </location>
</feature>
<feature type="compositionally biased region" description="Polar residues" evidence="8">
    <location>
        <begin position="792"/>
        <end position="806"/>
    </location>
</feature>
<evidence type="ECO:0000256" key="5">
    <source>
        <dbReference type="ARBA" id="ARBA00023125"/>
    </source>
</evidence>
<feature type="compositionally biased region" description="Basic and acidic residues" evidence="8">
    <location>
        <begin position="858"/>
        <end position="869"/>
    </location>
</feature>
<dbReference type="Proteomes" id="UP000053268">
    <property type="component" value="Unassembled WGS sequence"/>
</dbReference>
<evidence type="ECO:0000313" key="12">
    <source>
        <dbReference type="EMBL" id="KPJ01984.1"/>
    </source>
</evidence>
<feature type="domain" description="Rad4 beta-hairpin" evidence="11">
    <location>
        <begin position="1228"/>
        <end position="1302"/>
    </location>
</feature>
<keyword evidence="4" id="KW-0227">DNA damage</keyword>
<organism evidence="12 13">
    <name type="scientific">Papilio xuthus</name>
    <name type="common">Asian swallowtail butterfly</name>
    <dbReference type="NCBI Taxonomy" id="66420"/>
    <lineage>
        <taxon>Eukaryota</taxon>
        <taxon>Metazoa</taxon>
        <taxon>Ecdysozoa</taxon>
        <taxon>Arthropoda</taxon>
        <taxon>Hexapoda</taxon>
        <taxon>Insecta</taxon>
        <taxon>Pterygota</taxon>
        <taxon>Neoptera</taxon>
        <taxon>Endopterygota</taxon>
        <taxon>Lepidoptera</taxon>
        <taxon>Glossata</taxon>
        <taxon>Ditrysia</taxon>
        <taxon>Papilionoidea</taxon>
        <taxon>Papilionidae</taxon>
        <taxon>Papilioninae</taxon>
        <taxon>Papilio</taxon>
    </lineage>
</organism>
<dbReference type="GO" id="GO:0003684">
    <property type="term" value="F:damaged DNA binding"/>
    <property type="evidence" value="ECO:0007669"/>
    <property type="project" value="InterPro"/>
</dbReference>
<evidence type="ECO:0000256" key="3">
    <source>
        <dbReference type="ARBA" id="ARBA00022553"/>
    </source>
</evidence>
<feature type="region of interest" description="Disordered" evidence="8">
    <location>
        <begin position="642"/>
        <end position="806"/>
    </location>
</feature>
<feature type="region of interest" description="Disordered" evidence="8">
    <location>
        <begin position="842"/>
        <end position="905"/>
    </location>
</feature>
<evidence type="ECO:0000259" key="10">
    <source>
        <dbReference type="SMART" id="SM01031"/>
    </source>
</evidence>
<feature type="compositionally biased region" description="Basic and acidic residues" evidence="8">
    <location>
        <begin position="456"/>
        <end position="473"/>
    </location>
</feature>
<evidence type="ECO:0000256" key="7">
    <source>
        <dbReference type="ARBA" id="ARBA00023242"/>
    </source>
</evidence>
<feature type="compositionally biased region" description="Acidic residues" evidence="8">
    <location>
        <begin position="957"/>
        <end position="966"/>
    </location>
</feature>
<dbReference type="Gene3D" id="3.30.70.2460">
    <property type="entry name" value="Rad4, beta-hairpin domain BHD3"/>
    <property type="match status" value="1"/>
</dbReference>
<dbReference type="GO" id="GO:0006289">
    <property type="term" value="P:nucleotide-excision repair"/>
    <property type="evidence" value="ECO:0007669"/>
    <property type="project" value="InterPro"/>
</dbReference>
<dbReference type="SMART" id="SM01032">
    <property type="entry name" value="BHD_3"/>
    <property type="match status" value="1"/>
</dbReference>
<dbReference type="FunFam" id="3.30.70.2460:FF:000001">
    <property type="entry name" value="DNA repair protein Rad4 family"/>
    <property type="match status" value="1"/>
</dbReference>
<evidence type="ECO:0000259" key="11">
    <source>
        <dbReference type="SMART" id="SM01032"/>
    </source>
</evidence>
<dbReference type="GO" id="GO:0003697">
    <property type="term" value="F:single-stranded DNA binding"/>
    <property type="evidence" value="ECO:0007669"/>
    <property type="project" value="TreeGrafter"/>
</dbReference>